<gene>
    <name evidence="7" type="ORF">K491DRAFT_693458</name>
</gene>
<dbReference type="EMBL" id="MU004358">
    <property type="protein sequence ID" value="KAF2654795.1"/>
    <property type="molecule type" value="Genomic_DNA"/>
</dbReference>
<evidence type="ECO:0000256" key="3">
    <source>
        <dbReference type="ARBA" id="ARBA00022787"/>
    </source>
</evidence>
<dbReference type="GO" id="GO:0005741">
    <property type="term" value="C:mitochondrial outer membrane"/>
    <property type="evidence" value="ECO:0007669"/>
    <property type="project" value="UniProtKB-SubCell"/>
</dbReference>
<keyword evidence="3" id="KW-1000">Mitochondrion outer membrane</keyword>
<dbReference type="PANTHER" id="PTHR14097:SF7">
    <property type="entry name" value="OXIDOREDUCTASE HTATIP2"/>
    <property type="match status" value="1"/>
</dbReference>
<keyword evidence="5" id="KW-0496">Mitochondrion</keyword>
<dbReference type="InterPro" id="IPR036291">
    <property type="entry name" value="NAD(P)-bd_dom_sf"/>
</dbReference>
<dbReference type="Gene3D" id="3.40.50.720">
    <property type="entry name" value="NAD(P)-binding Rossmann-like Domain"/>
    <property type="match status" value="1"/>
</dbReference>
<sequence>MTAAVVAGSTGLVVQSPPLSSQYPHLTHLQGSQMLSQLLAHPSISTVHAYTRRDLPNPTASSKLHPLTSPDTSAWPSLFPTSANPKVFLSGLATTFSAAGSLAAQRAIDVDLNYALALAAKASGVDTYVLISVGFAHARSWLGPYVRMKGELEDKIAALGFKHTVFVRPGVIVGRRAPDQVRVVEAAFQGVARAVGRLGGAWRDGWAQDDVVIARAAVRGAVECVEGRRAEGVWVMGAREIVRLGRVGKGESR</sequence>
<evidence type="ECO:0008006" key="9">
    <source>
        <dbReference type="Google" id="ProtNLM"/>
    </source>
</evidence>
<protein>
    <recommendedName>
        <fullName evidence="9">NAD(P)-binding domain-containing protein</fullName>
    </recommendedName>
</protein>
<evidence type="ECO:0000313" key="7">
    <source>
        <dbReference type="EMBL" id="KAF2654795.1"/>
    </source>
</evidence>
<dbReference type="PANTHER" id="PTHR14097">
    <property type="entry name" value="OXIDOREDUCTASE HTATIP2"/>
    <property type="match status" value="1"/>
</dbReference>
<keyword evidence="6" id="KW-0472">Membrane</keyword>
<evidence type="ECO:0000256" key="2">
    <source>
        <dbReference type="ARBA" id="ARBA00006617"/>
    </source>
</evidence>
<dbReference type="Proteomes" id="UP000799324">
    <property type="component" value="Unassembled WGS sequence"/>
</dbReference>
<reference evidence="7" key="1">
    <citation type="journal article" date="2020" name="Stud. Mycol.">
        <title>101 Dothideomycetes genomes: a test case for predicting lifestyles and emergence of pathogens.</title>
        <authorList>
            <person name="Haridas S."/>
            <person name="Albert R."/>
            <person name="Binder M."/>
            <person name="Bloem J."/>
            <person name="Labutti K."/>
            <person name="Salamov A."/>
            <person name="Andreopoulos B."/>
            <person name="Baker S."/>
            <person name="Barry K."/>
            <person name="Bills G."/>
            <person name="Bluhm B."/>
            <person name="Cannon C."/>
            <person name="Castanera R."/>
            <person name="Culley D."/>
            <person name="Daum C."/>
            <person name="Ezra D."/>
            <person name="Gonzalez J."/>
            <person name="Henrissat B."/>
            <person name="Kuo A."/>
            <person name="Liang C."/>
            <person name="Lipzen A."/>
            <person name="Lutzoni F."/>
            <person name="Magnuson J."/>
            <person name="Mondo S."/>
            <person name="Nolan M."/>
            <person name="Ohm R."/>
            <person name="Pangilinan J."/>
            <person name="Park H.-J."/>
            <person name="Ramirez L."/>
            <person name="Alfaro M."/>
            <person name="Sun H."/>
            <person name="Tritt A."/>
            <person name="Yoshinaga Y."/>
            <person name="Zwiers L.-H."/>
            <person name="Turgeon B."/>
            <person name="Goodwin S."/>
            <person name="Spatafora J."/>
            <person name="Crous P."/>
            <person name="Grigoriev I."/>
        </authorList>
    </citation>
    <scope>NUCLEOTIDE SEQUENCE</scope>
    <source>
        <strain evidence="7">CBS 122681</strain>
    </source>
</reference>
<evidence type="ECO:0000256" key="6">
    <source>
        <dbReference type="ARBA" id="ARBA00023136"/>
    </source>
</evidence>
<dbReference type="OrthoDB" id="430436at2759"/>
<comment type="similarity">
    <text evidence="2">Belongs to the FMP52 family.</text>
</comment>
<evidence type="ECO:0000313" key="8">
    <source>
        <dbReference type="Proteomes" id="UP000799324"/>
    </source>
</evidence>
<keyword evidence="4" id="KW-0809">Transit peptide</keyword>
<proteinExistence type="inferred from homology"/>
<dbReference type="SUPFAM" id="SSF51735">
    <property type="entry name" value="NAD(P)-binding Rossmann-fold domains"/>
    <property type="match status" value="1"/>
</dbReference>
<evidence type="ECO:0000256" key="4">
    <source>
        <dbReference type="ARBA" id="ARBA00022946"/>
    </source>
</evidence>
<accession>A0A6A6T458</accession>
<dbReference type="FunFam" id="3.40.50.720:FF:000366">
    <property type="entry name" value="Protein FMP52, mitochondrial"/>
    <property type="match status" value="1"/>
</dbReference>
<dbReference type="GO" id="GO:0051170">
    <property type="term" value="P:import into nucleus"/>
    <property type="evidence" value="ECO:0007669"/>
    <property type="project" value="TreeGrafter"/>
</dbReference>
<evidence type="ECO:0000256" key="1">
    <source>
        <dbReference type="ARBA" id="ARBA00004450"/>
    </source>
</evidence>
<evidence type="ECO:0000256" key="5">
    <source>
        <dbReference type="ARBA" id="ARBA00023128"/>
    </source>
</evidence>
<dbReference type="AlphaFoldDB" id="A0A6A6T458"/>
<keyword evidence="8" id="KW-1185">Reference proteome</keyword>
<organism evidence="7 8">
    <name type="scientific">Lophiostoma macrostomum CBS 122681</name>
    <dbReference type="NCBI Taxonomy" id="1314788"/>
    <lineage>
        <taxon>Eukaryota</taxon>
        <taxon>Fungi</taxon>
        <taxon>Dikarya</taxon>
        <taxon>Ascomycota</taxon>
        <taxon>Pezizomycotina</taxon>
        <taxon>Dothideomycetes</taxon>
        <taxon>Pleosporomycetidae</taxon>
        <taxon>Pleosporales</taxon>
        <taxon>Lophiostomataceae</taxon>
        <taxon>Lophiostoma</taxon>
    </lineage>
</organism>
<comment type="subcellular location">
    <subcellularLocation>
        <location evidence="1">Mitochondrion outer membrane</location>
        <topology evidence="1">Peripheral membrane protein</topology>
    </subcellularLocation>
</comment>
<name>A0A6A6T458_9PLEO</name>